<feature type="domain" description="PII-uridylyltransferase/Glutamine-synthetase adenylyltransferase" evidence="9">
    <location>
        <begin position="319"/>
        <end position="457"/>
    </location>
</feature>
<dbReference type="SUPFAM" id="SSF81593">
    <property type="entry name" value="Nucleotidyltransferase substrate binding subunit/domain"/>
    <property type="match status" value="2"/>
</dbReference>
<dbReference type="PANTHER" id="PTHR30621">
    <property type="entry name" value="GLUTAMINE SYNTHETASE ADENYLYLTRANSFERASE"/>
    <property type="match status" value="1"/>
</dbReference>
<feature type="domain" description="PII-uridylyltransferase/Glutamine-synthetase adenylyltransferase" evidence="9">
    <location>
        <begin position="873"/>
        <end position="951"/>
    </location>
</feature>
<dbReference type="InterPro" id="IPR023057">
    <property type="entry name" value="GlnE"/>
</dbReference>
<dbReference type="PANTHER" id="PTHR30621:SF0">
    <property type="entry name" value="BIFUNCTIONAL GLUTAMINE SYNTHETASE ADENYLYLTRANSFERASE_ADENYLYL-REMOVING ENZYME"/>
    <property type="match status" value="1"/>
</dbReference>
<dbReference type="Proteomes" id="UP000690515">
    <property type="component" value="Unassembled WGS sequence"/>
</dbReference>
<sequence>MRSLPLNDCPQEISSLVTFYWEQFVQNCRDNNTTCNDLDRLPDSFWPDLVTVWGGSSYVAQQCCHHSDWLLALASEYDPQRQISTISVIPTLSTILADIEREDLVMEAIRQFRHRKMVDIIWRDLAKKASLVETTTALTRLAEECIDAGYHWCYQHFSKQWGTPVLQQTGQQGQPQHMVILGMGKLGAGELNLSSDIDLIFAYPQAGQTEGQQKVISNQEFFIRLGQKLISLLDANTKDGFAFRVDMRLRPYGQSGALVLNFDAMEQYYQDQGRDWERFAMIKARVVGGDKKAGEDLIARLKPFVFRRYVDFSAINALREMKQMISREVVRKGRQHNIKLGPGGIREVEFIVQAFQLIHGGRDSALQQKSVFKLLNVLAGQGYLPLAATEELENAYHFLRTLEHALQAWADQQTQDLPTNKTQQDRLAWSMGFVDWDSLVKALEKHRKKVSYHFSQMVAEPTEEHASDEALSCWQSLWQGQLNEDEAIHQLIDHHFQQPETILQRLQQLANGKSVRMMQRKGRQRLDTFMPMLLAAVIHQSDPSNTLLRVLPLVEGVLRRTAYLLLLIENPEALQQLLKLCAASPWIANIIARYPVLLDELLDVGSLYSPPDKETLADELRQQLARVPEDDIELQMETLRYFRMAHVLRVAASEVAGTLPLMKVSDYLTWIAEAVLEHVLFIALHYVQSRYGLPGGMEGEQVEFIVIAYGKLAGIELSYGSDLDLVFVYNAPHNKASSGPKEIDNSLYFMRLGQRMIHILTAQTPSGQLYDVDMRLRPSGASGLLVSTINAYAEYQADKAWTWEHQALVRARVVAGSPQLTDQFNGVRAQVLSQTRDQEKLKEEVISMRNKMRNNLATKETNGGRSDSAWLPEAKFNLKHDYGGIVDIEFMVQYMVLAWSHQYSDLLTYTDNIRILEELEKAGFLAPESANLLREAYKAYRSAAHRLVLQNQSGVVTGDFFHEYRQGVIALWQQLLGDTPSPVAHESGAD</sequence>
<evidence type="ECO:0000313" key="10">
    <source>
        <dbReference type="EMBL" id="MBU2710683.1"/>
    </source>
</evidence>
<comment type="catalytic activity">
    <reaction evidence="7">
        <text>[glutamine synthetase]-L-tyrosine + ATP = [glutamine synthetase]-O(4)-(5'-adenylyl)-L-tyrosine + diphosphate</text>
        <dbReference type="Rhea" id="RHEA:18589"/>
        <dbReference type="Rhea" id="RHEA-COMP:10660"/>
        <dbReference type="Rhea" id="RHEA-COMP:10661"/>
        <dbReference type="ChEBI" id="CHEBI:30616"/>
        <dbReference type="ChEBI" id="CHEBI:33019"/>
        <dbReference type="ChEBI" id="CHEBI:46858"/>
        <dbReference type="ChEBI" id="CHEBI:83624"/>
        <dbReference type="EC" id="2.7.7.42"/>
    </reaction>
</comment>
<name>A0ABS5Z9W8_9GAMM</name>
<dbReference type="InterPro" id="IPR005190">
    <property type="entry name" value="GlnE_rpt_dom"/>
</dbReference>
<dbReference type="Gene3D" id="1.20.120.330">
    <property type="entry name" value="Nucleotidyltransferases domain 2"/>
    <property type="match status" value="2"/>
</dbReference>
<comment type="caution">
    <text evidence="10">The sequence shown here is derived from an EMBL/GenBank/DDBJ whole genome shotgun (WGS) entry which is preliminary data.</text>
</comment>
<comment type="catalytic activity">
    <reaction evidence="7">
        <text>[glutamine synthetase]-O(4)-(5'-adenylyl)-L-tyrosine + phosphate = [glutamine synthetase]-L-tyrosine + ADP</text>
        <dbReference type="Rhea" id="RHEA:43716"/>
        <dbReference type="Rhea" id="RHEA-COMP:10660"/>
        <dbReference type="Rhea" id="RHEA-COMP:10661"/>
        <dbReference type="ChEBI" id="CHEBI:43474"/>
        <dbReference type="ChEBI" id="CHEBI:46858"/>
        <dbReference type="ChEBI" id="CHEBI:83624"/>
        <dbReference type="ChEBI" id="CHEBI:456216"/>
        <dbReference type="EC" id="2.7.7.89"/>
    </reaction>
</comment>
<feature type="domain" description="Glutamate-ammonia ligase adenylyltransferase repeated" evidence="8">
    <location>
        <begin position="574"/>
        <end position="825"/>
    </location>
</feature>
<keyword evidence="3 7" id="KW-0547">Nucleotide-binding</keyword>
<keyword evidence="1 7" id="KW-0808">Transferase</keyword>
<keyword evidence="2 7" id="KW-0548">Nucleotidyltransferase</keyword>
<reference evidence="10 11" key="1">
    <citation type="submission" date="2021-04" db="EMBL/GenBank/DDBJ databases">
        <authorList>
            <person name="Pira H."/>
            <person name="Risdian C."/>
            <person name="Wink J."/>
        </authorList>
    </citation>
    <scope>NUCLEOTIDE SEQUENCE [LARGE SCALE GENOMIC DNA]</scope>
    <source>
        <strain evidence="10 11">WH53</strain>
    </source>
</reference>
<evidence type="ECO:0000256" key="5">
    <source>
        <dbReference type="ARBA" id="ARBA00022842"/>
    </source>
</evidence>
<gene>
    <name evidence="7 10" type="primary">glnE</name>
    <name evidence="10" type="ORF">KCG35_06405</name>
</gene>
<evidence type="ECO:0000259" key="9">
    <source>
        <dbReference type="Pfam" id="PF08335"/>
    </source>
</evidence>
<keyword evidence="5 7" id="KW-0460">Magnesium</keyword>
<evidence type="ECO:0000256" key="2">
    <source>
        <dbReference type="ARBA" id="ARBA00022695"/>
    </source>
</evidence>
<keyword evidence="6 7" id="KW-0511">Multifunctional enzyme</keyword>
<feature type="region of interest" description="Adenylyl transferase" evidence="7">
    <location>
        <begin position="472"/>
        <end position="990"/>
    </location>
</feature>
<keyword evidence="4 7" id="KW-0067">ATP-binding</keyword>
<dbReference type="GO" id="GO:0047388">
    <property type="term" value="F:[glutamine synthetase]-adenylyl-L-tyrosine phosphorylase activity"/>
    <property type="evidence" value="ECO:0007669"/>
    <property type="project" value="UniProtKB-EC"/>
</dbReference>
<proteinExistence type="inferred from homology"/>
<feature type="domain" description="Glutamate-ammonia ligase adenylyltransferase repeated" evidence="8">
    <location>
        <begin position="48"/>
        <end position="295"/>
    </location>
</feature>
<organism evidence="10 11">
    <name type="scientific">Zooshikella harenae</name>
    <dbReference type="NCBI Taxonomy" id="2827238"/>
    <lineage>
        <taxon>Bacteria</taxon>
        <taxon>Pseudomonadati</taxon>
        <taxon>Pseudomonadota</taxon>
        <taxon>Gammaproteobacteria</taxon>
        <taxon>Oceanospirillales</taxon>
        <taxon>Zooshikellaceae</taxon>
        <taxon>Zooshikella</taxon>
    </lineage>
</organism>
<evidence type="ECO:0000256" key="1">
    <source>
        <dbReference type="ARBA" id="ARBA00022679"/>
    </source>
</evidence>
<dbReference type="SUPFAM" id="SSF81301">
    <property type="entry name" value="Nucleotidyltransferase"/>
    <property type="match status" value="2"/>
</dbReference>
<dbReference type="InterPro" id="IPR013546">
    <property type="entry name" value="PII_UdlTrfase/GS_AdlTrfase"/>
</dbReference>
<dbReference type="InterPro" id="IPR043519">
    <property type="entry name" value="NT_sf"/>
</dbReference>
<dbReference type="Pfam" id="PF08335">
    <property type="entry name" value="GlnD_UR_UTase"/>
    <property type="match status" value="2"/>
</dbReference>
<dbReference type="EC" id="2.7.7.89" evidence="7"/>
<dbReference type="CDD" id="cd05401">
    <property type="entry name" value="NT_GlnE_GlnD_like"/>
    <property type="match status" value="2"/>
</dbReference>
<keyword evidence="11" id="KW-1185">Reference proteome</keyword>
<dbReference type="Pfam" id="PF03710">
    <property type="entry name" value="GlnE"/>
    <property type="match status" value="2"/>
</dbReference>
<comment type="similarity">
    <text evidence="7">Belongs to the GlnE family.</text>
</comment>
<dbReference type="NCBIfam" id="NF008292">
    <property type="entry name" value="PRK11072.1"/>
    <property type="match status" value="1"/>
</dbReference>
<comment type="cofactor">
    <cofactor evidence="7">
        <name>Mg(2+)</name>
        <dbReference type="ChEBI" id="CHEBI:18420"/>
    </cofactor>
</comment>
<dbReference type="EMBL" id="JAGSOY010000009">
    <property type="protein sequence ID" value="MBU2710683.1"/>
    <property type="molecule type" value="Genomic_DNA"/>
</dbReference>
<feature type="region of interest" description="Adenylyl removase" evidence="7">
    <location>
        <begin position="1"/>
        <end position="462"/>
    </location>
</feature>
<evidence type="ECO:0000256" key="6">
    <source>
        <dbReference type="ARBA" id="ARBA00023268"/>
    </source>
</evidence>
<evidence type="ECO:0000313" key="11">
    <source>
        <dbReference type="Proteomes" id="UP000690515"/>
    </source>
</evidence>
<evidence type="ECO:0000256" key="3">
    <source>
        <dbReference type="ARBA" id="ARBA00022741"/>
    </source>
</evidence>
<dbReference type="HAMAP" id="MF_00802">
    <property type="entry name" value="GlnE"/>
    <property type="match status" value="1"/>
</dbReference>
<protein>
    <recommendedName>
        <fullName evidence="7">Bifunctional glutamine synthetase adenylyltransferase/adenylyl-removing enzyme</fullName>
    </recommendedName>
    <alternativeName>
        <fullName evidence="7">ATP:glutamine synthetase adenylyltransferase</fullName>
    </alternativeName>
    <alternativeName>
        <fullName evidence="7">ATase</fullName>
    </alternativeName>
    <domain>
        <recommendedName>
            <fullName evidence="7">Glutamine synthetase adenylyl-L-tyrosine phosphorylase</fullName>
            <ecNumber evidence="7">2.7.7.89</ecNumber>
        </recommendedName>
        <alternativeName>
            <fullName evidence="7">Adenylyl removase</fullName>
            <shortName evidence="7">AR</shortName>
            <shortName evidence="7">AT-N</shortName>
        </alternativeName>
    </domain>
    <domain>
        <recommendedName>
            <fullName evidence="7">Glutamine synthetase adenylyl transferase</fullName>
            <ecNumber evidence="7">2.7.7.42</ecNumber>
        </recommendedName>
        <alternativeName>
            <fullName evidence="7">Adenylyl transferase</fullName>
            <shortName evidence="7">AT</shortName>
            <shortName evidence="7">AT-C</shortName>
        </alternativeName>
    </domain>
</protein>
<dbReference type="Gene3D" id="1.20.120.1510">
    <property type="match status" value="1"/>
</dbReference>
<evidence type="ECO:0000256" key="4">
    <source>
        <dbReference type="ARBA" id="ARBA00022840"/>
    </source>
</evidence>
<dbReference type="EC" id="2.7.7.42" evidence="7"/>
<comment type="function">
    <text evidence="7">Involved in the regulation of glutamine synthetase GlnA, a key enzyme in the process to assimilate ammonia. When cellular nitrogen levels are high, the C-terminal adenylyl transferase (AT) inactivates GlnA by covalent transfer of an adenylyl group from ATP to specific tyrosine residue of GlnA, thus reducing its activity. Conversely, when nitrogen levels are low, the N-terminal adenylyl removase (AR) activates GlnA by removing the adenylyl group by phosphorolysis, increasing its activity. The regulatory region of GlnE binds the signal transduction protein PII (GlnB) which indicates the nitrogen status of the cell.</text>
</comment>
<dbReference type="GO" id="GO:0016874">
    <property type="term" value="F:ligase activity"/>
    <property type="evidence" value="ECO:0007669"/>
    <property type="project" value="UniProtKB-KW"/>
</dbReference>
<evidence type="ECO:0000256" key="7">
    <source>
        <dbReference type="HAMAP-Rule" id="MF_00802"/>
    </source>
</evidence>
<accession>A0ABS5Z9W8</accession>
<dbReference type="GO" id="GO:0008882">
    <property type="term" value="F:[glutamate-ammonia-ligase] adenylyltransferase activity"/>
    <property type="evidence" value="ECO:0007669"/>
    <property type="project" value="UniProtKB-EC"/>
</dbReference>
<dbReference type="Gene3D" id="3.30.460.10">
    <property type="entry name" value="Beta Polymerase, domain 2"/>
    <property type="match status" value="2"/>
</dbReference>
<evidence type="ECO:0000259" key="8">
    <source>
        <dbReference type="Pfam" id="PF03710"/>
    </source>
</evidence>
<keyword evidence="10" id="KW-0436">Ligase</keyword>
<dbReference type="RefSeq" id="WP_215818848.1">
    <property type="nucleotide sequence ID" value="NZ_JAGSOY010000009.1"/>
</dbReference>